<dbReference type="InterPro" id="IPR035069">
    <property type="entry name" value="TTHA1013/TTHA0281-like"/>
</dbReference>
<evidence type="ECO:0000313" key="2">
    <source>
        <dbReference type="Proteomes" id="UP000447355"/>
    </source>
</evidence>
<dbReference type="SUPFAM" id="SSF143100">
    <property type="entry name" value="TTHA1013/TTHA0281-like"/>
    <property type="match status" value="1"/>
</dbReference>
<gene>
    <name evidence="1" type="ORF">GTP90_06235</name>
</gene>
<reference evidence="1" key="1">
    <citation type="submission" date="2019-12" db="EMBL/GenBank/DDBJ databases">
        <title>Novel species isolated from a subtropical stream in China.</title>
        <authorList>
            <person name="Lu H."/>
        </authorList>
    </citation>
    <scope>NUCLEOTIDE SEQUENCE [LARGE SCALE GENOMIC DNA]</scope>
    <source>
        <strain evidence="1">FT81W</strain>
    </source>
</reference>
<dbReference type="Proteomes" id="UP000447355">
    <property type="component" value="Unassembled WGS sequence"/>
</dbReference>
<protein>
    <submittedName>
        <fullName evidence="1">Type II toxin-antitoxin system HicB family antitoxin</fullName>
    </submittedName>
</protein>
<dbReference type="Gene3D" id="3.30.160.250">
    <property type="match status" value="1"/>
</dbReference>
<dbReference type="AlphaFoldDB" id="A0A845GGM1"/>
<sequence length="69" mass="7615">MNLTIECEQESDGRWLAEIPQLPGVMAYAESAARAISKVQALALRVIAERLEHEEIKPLNIKISVPAMA</sequence>
<dbReference type="EMBL" id="WWCX01000005">
    <property type="protein sequence ID" value="MYM93454.1"/>
    <property type="molecule type" value="Genomic_DNA"/>
</dbReference>
<organism evidence="1 2">
    <name type="scientific">Duganella vulcania</name>
    <dbReference type="NCBI Taxonomy" id="2692166"/>
    <lineage>
        <taxon>Bacteria</taxon>
        <taxon>Pseudomonadati</taxon>
        <taxon>Pseudomonadota</taxon>
        <taxon>Betaproteobacteria</taxon>
        <taxon>Burkholderiales</taxon>
        <taxon>Oxalobacteraceae</taxon>
        <taxon>Telluria group</taxon>
        <taxon>Duganella</taxon>
    </lineage>
</organism>
<comment type="caution">
    <text evidence="1">The sequence shown here is derived from an EMBL/GenBank/DDBJ whole genome shotgun (WGS) entry which is preliminary data.</text>
</comment>
<accession>A0A845GGM1</accession>
<proteinExistence type="predicted"/>
<evidence type="ECO:0000313" key="1">
    <source>
        <dbReference type="EMBL" id="MYM93454.1"/>
    </source>
</evidence>
<dbReference type="RefSeq" id="WP_161082683.1">
    <property type="nucleotide sequence ID" value="NZ_WWCX01000005.1"/>
</dbReference>
<name>A0A845GGM1_9BURK</name>